<dbReference type="InterPro" id="IPR052929">
    <property type="entry name" value="RNase_H-like_EbsB-rel"/>
</dbReference>
<dbReference type="CDD" id="cd06222">
    <property type="entry name" value="RNase_H_like"/>
    <property type="match status" value="1"/>
</dbReference>
<sequence length="126" mass="13926">MGAGRRVSHHISSAFYAEAVAALHAVTLLSDLGFRRAVVEGDSLAVIRKLRSPVDDFSEISVIIHDIKARSTEFEGISFQHTFRPLNLVAHLIAGDVRFNSGDRFWVEEVPDGVTQAVQDDWPPQS</sequence>
<dbReference type="OrthoDB" id="1002626at2759"/>
<dbReference type="GO" id="GO:0003676">
    <property type="term" value="F:nucleic acid binding"/>
    <property type="evidence" value="ECO:0007669"/>
    <property type="project" value="InterPro"/>
</dbReference>
<dbReference type="InterPro" id="IPR036397">
    <property type="entry name" value="RNaseH_sf"/>
</dbReference>
<comment type="caution">
    <text evidence="2">The sequence shown here is derived from an EMBL/GenBank/DDBJ whole genome shotgun (WGS) entry which is preliminary data.</text>
</comment>
<protein>
    <recommendedName>
        <fullName evidence="1">RNase H type-1 domain-containing protein</fullName>
    </recommendedName>
</protein>
<dbReference type="PANTHER" id="PTHR47074">
    <property type="entry name" value="BNAC02G40300D PROTEIN"/>
    <property type="match status" value="1"/>
</dbReference>
<dbReference type="GO" id="GO:0004523">
    <property type="term" value="F:RNA-DNA hybrid ribonuclease activity"/>
    <property type="evidence" value="ECO:0007669"/>
    <property type="project" value="InterPro"/>
</dbReference>
<evidence type="ECO:0000259" key="1">
    <source>
        <dbReference type="Pfam" id="PF13456"/>
    </source>
</evidence>
<evidence type="ECO:0000313" key="3">
    <source>
        <dbReference type="Proteomes" id="UP001165190"/>
    </source>
</evidence>
<dbReference type="InterPro" id="IPR002156">
    <property type="entry name" value="RNaseH_domain"/>
</dbReference>
<dbReference type="Gene3D" id="3.30.420.10">
    <property type="entry name" value="Ribonuclease H-like superfamily/Ribonuclease H"/>
    <property type="match status" value="1"/>
</dbReference>
<name>A0A9W7GWR4_HIBTR</name>
<dbReference type="Proteomes" id="UP001165190">
    <property type="component" value="Unassembled WGS sequence"/>
</dbReference>
<dbReference type="AlphaFoldDB" id="A0A9W7GWR4"/>
<keyword evidence="3" id="KW-1185">Reference proteome</keyword>
<reference evidence="2" key="1">
    <citation type="submission" date="2023-05" db="EMBL/GenBank/DDBJ databases">
        <title>Genome and transcriptome analyses reveal genes involved in the formation of fine ridges on petal epidermal cells in Hibiscus trionum.</title>
        <authorList>
            <person name="Koshimizu S."/>
            <person name="Masuda S."/>
            <person name="Ishii T."/>
            <person name="Shirasu K."/>
            <person name="Hoshino A."/>
            <person name="Arita M."/>
        </authorList>
    </citation>
    <scope>NUCLEOTIDE SEQUENCE</scope>
    <source>
        <strain evidence="2">Hamamatsu line</strain>
    </source>
</reference>
<proteinExistence type="predicted"/>
<organism evidence="2 3">
    <name type="scientific">Hibiscus trionum</name>
    <name type="common">Flower of an hour</name>
    <dbReference type="NCBI Taxonomy" id="183268"/>
    <lineage>
        <taxon>Eukaryota</taxon>
        <taxon>Viridiplantae</taxon>
        <taxon>Streptophyta</taxon>
        <taxon>Embryophyta</taxon>
        <taxon>Tracheophyta</taxon>
        <taxon>Spermatophyta</taxon>
        <taxon>Magnoliopsida</taxon>
        <taxon>eudicotyledons</taxon>
        <taxon>Gunneridae</taxon>
        <taxon>Pentapetalae</taxon>
        <taxon>rosids</taxon>
        <taxon>malvids</taxon>
        <taxon>Malvales</taxon>
        <taxon>Malvaceae</taxon>
        <taxon>Malvoideae</taxon>
        <taxon>Hibiscus</taxon>
    </lineage>
</organism>
<dbReference type="Pfam" id="PF13456">
    <property type="entry name" value="RVT_3"/>
    <property type="match status" value="1"/>
</dbReference>
<feature type="domain" description="RNase H type-1" evidence="1">
    <location>
        <begin position="3"/>
        <end position="94"/>
    </location>
</feature>
<accession>A0A9W7GWR4</accession>
<gene>
    <name evidence="2" type="ORF">HRI_000332100</name>
</gene>
<dbReference type="InterPro" id="IPR044730">
    <property type="entry name" value="RNase_H-like_dom_plant"/>
</dbReference>
<dbReference type="EMBL" id="BSYR01000004">
    <property type="protein sequence ID" value="GMI66628.1"/>
    <property type="molecule type" value="Genomic_DNA"/>
</dbReference>
<dbReference type="PANTHER" id="PTHR47074:SF61">
    <property type="entry name" value="RNASE H TYPE-1 DOMAIN-CONTAINING PROTEIN"/>
    <property type="match status" value="1"/>
</dbReference>
<evidence type="ECO:0000313" key="2">
    <source>
        <dbReference type="EMBL" id="GMI66628.1"/>
    </source>
</evidence>